<dbReference type="InterPro" id="IPR036920">
    <property type="entry name" value="Ribosomal_uL16_sf"/>
</dbReference>
<dbReference type="GO" id="GO:0005840">
    <property type="term" value="C:ribosome"/>
    <property type="evidence" value="ECO:0007669"/>
    <property type="project" value="UniProtKB-KW"/>
</dbReference>
<evidence type="ECO:0000256" key="5">
    <source>
        <dbReference type="SAM" id="MobiDB-lite"/>
    </source>
</evidence>
<accession>G0EET1</accession>
<dbReference type="HOGENOM" id="CLU_084051_0_2_2"/>
<keyword evidence="7" id="KW-1185">Reference proteome</keyword>
<dbReference type="InterPro" id="IPR018255">
    <property type="entry name" value="Ribosomal_uL16_CS_euk_arc"/>
</dbReference>
<dbReference type="InterPro" id="IPR047873">
    <property type="entry name" value="Ribosomal_uL16"/>
</dbReference>
<dbReference type="eggNOG" id="arCOG04113">
    <property type="taxonomic scope" value="Archaea"/>
</dbReference>
<dbReference type="NCBIfam" id="NF003239">
    <property type="entry name" value="PRK04199.1-4"/>
    <property type="match status" value="1"/>
</dbReference>
<evidence type="ECO:0000313" key="7">
    <source>
        <dbReference type="Proteomes" id="UP000001037"/>
    </source>
</evidence>
<reference evidence="6 7" key="1">
    <citation type="journal article" date="2011" name="Stand. Genomic Sci.">
        <title>Complete genome sequence of the hyperthermophilic chemolithoautotroph Pyrolobus fumarii type strain (1A).</title>
        <authorList>
            <person name="Anderson I."/>
            <person name="Goker M."/>
            <person name="Nolan M."/>
            <person name="Lucas S."/>
            <person name="Hammon N."/>
            <person name="Deshpande S."/>
            <person name="Cheng J.F."/>
            <person name="Tapia R."/>
            <person name="Han C."/>
            <person name="Goodwin L."/>
            <person name="Pitluck S."/>
            <person name="Huntemann M."/>
            <person name="Liolios K."/>
            <person name="Ivanova N."/>
            <person name="Pagani I."/>
            <person name="Mavromatis K."/>
            <person name="Ovchinikova G."/>
            <person name="Pati A."/>
            <person name="Chen A."/>
            <person name="Palaniappan K."/>
            <person name="Land M."/>
            <person name="Hauser L."/>
            <person name="Brambilla E.M."/>
            <person name="Huber H."/>
            <person name="Yasawong M."/>
            <person name="Rohde M."/>
            <person name="Spring S."/>
            <person name="Abt B."/>
            <person name="Sikorski J."/>
            <person name="Wirth R."/>
            <person name="Detter J.C."/>
            <person name="Woyke T."/>
            <person name="Bristow J."/>
            <person name="Eisen J.A."/>
            <person name="Markowitz V."/>
            <person name="Hugenholtz P."/>
            <person name="Kyrpides N.C."/>
            <person name="Klenk H.P."/>
            <person name="Lapidus A."/>
        </authorList>
    </citation>
    <scope>NUCLEOTIDE SEQUENCE [LARGE SCALE GENOMIC DNA]</scope>
    <source>
        <strain evidence="7">DSM 11204 / 1A</strain>
    </source>
</reference>
<dbReference type="FunCoup" id="G0EET1">
    <property type="interactions" value="165"/>
</dbReference>
<organism evidence="6 7">
    <name type="scientific">Pyrolobus fumarii (strain DSM 11204 / 1A)</name>
    <dbReference type="NCBI Taxonomy" id="694429"/>
    <lineage>
        <taxon>Archaea</taxon>
        <taxon>Thermoproteota</taxon>
        <taxon>Thermoprotei</taxon>
        <taxon>Desulfurococcales</taxon>
        <taxon>Pyrodictiaceae</taxon>
        <taxon>Pyrolobus</taxon>
    </lineage>
</organism>
<dbReference type="PIRSF" id="PIRSF005590">
    <property type="entry name" value="Ribosomal_L10"/>
    <property type="match status" value="1"/>
</dbReference>
<dbReference type="KEGG" id="pfm:Pyrfu_0173"/>
<dbReference type="Pfam" id="PF00252">
    <property type="entry name" value="Ribosomal_L16"/>
    <property type="match status" value="1"/>
</dbReference>
<dbReference type="PROSITE" id="PS01257">
    <property type="entry name" value="RIBOSOMAL_L10E"/>
    <property type="match status" value="1"/>
</dbReference>
<dbReference type="GO" id="GO:0003735">
    <property type="term" value="F:structural constituent of ribosome"/>
    <property type="evidence" value="ECO:0007669"/>
    <property type="project" value="InterPro"/>
</dbReference>
<dbReference type="InterPro" id="IPR022981">
    <property type="entry name" value="Ribosomal_uL16_arc"/>
</dbReference>
<keyword evidence="3 4" id="KW-0687">Ribonucleoprotein</keyword>
<dbReference type="HAMAP" id="MF_00448">
    <property type="entry name" value="Ribosomal_uL16_arch"/>
    <property type="match status" value="1"/>
</dbReference>
<dbReference type="InterPro" id="IPR001197">
    <property type="entry name" value="Ribosomal_uL16_euk_arch"/>
</dbReference>
<evidence type="ECO:0000256" key="4">
    <source>
        <dbReference type="HAMAP-Rule" id="MF_00448"/>
    </source>
</evidence>
<dbReference type="STRING" id="694429.Pyrfu_0173"/>
<comment type="similarity">
    <text evidence="1 4">Belongs to the universal ribosomal protein uL16 family.</text>
</comment>
<dbReference type="InterPro" id="IPR016180">
    <property type="entry name" value="Ribosomal_uL16_dom"/>
</dbReference>
<evidence type="ECO:0000313" key="6">
    <source>
        <dbReference type="EMBL" id="AEM38045.1"/>
    </source>
</evidence>
<evidence type="ECO:0000256" key="2">
    <source>
        <dbReference type="ARBA" id="ARBA00022980"/>
    </source>
</evidence>
<keyword evidence="2 4" id="KW-0689">Ribosomal protein</keyword>
<dbReference type="SUPFAM" id="SSF54686">
    <property type="entry name" value="Ribosomal protein L16p/L10e"/>
    <property type="match status" value="1"/>
</dbReference>
<protein>
    <recommendedName>
        <fullName evidence="4">Large ribosomal subunit protein uL16</fullName>
    </recommendedName>
</protein>
<dbReference type="EMBL" id="CP002838">
    <property type="protein sequence ID" value="AEM38045.1"/>
    <property type="molecule type" value="Genomic_DNA"/>
</dbReference>
<dbReference type="GO" id="GO:0006412">
    <property type="term" value="P:translation"/>
    <property type="evidence" value="ECO:0007669"/>
    <property type="project" value="UniProtKB-UniRule"/>
</dbReference>
<dbReference type="PANTHER" id="PTHR11726">
    <property type="entry name" value="60S RIBOSOMAL PROTEIN L10"/>
    <property type="match status" value="1"/>
</dbReference>
<dbReference type="Proteomes" id="UP000001037">
    <property type="component" value="Chromosome"/>
</dbReference>
<dbReference type="InParanoid" id="G0EET1"/>
<evidence type="ECO:0000256" key="1">
    <source>
        <dbReference type="ARBA" id="ARBA00008931"/>
    </source>
</evidence>
<dbReference type="GO" id="GO:1990904">
    <property type="term" value="C:ribonucleoprotein complex"/>
    <property type="evidence" value="ECO:0007669"/>
    <property type="project" value="UniProtKB-KW"/>
</dbReference>
<proteinExistence type="inferred from homology"/>
<dbReference type="NCBIfam" id="NF003236">
    <property type="entry name" value="PRK04199.1-1"/>
    <property type="match status" value="1"/>
</dbReference>
<sequence>MKPARCYTKRRSKNLSGPPYTRKEYIHGVPPPKISKFVMGNPHGDYDYAVEVYVLERGQIRHNALEAARVMVHKYLSTTIGEQNYLFRVRVYPHHVLREHKMMAFAGADRLQEGMRLAFGKPVGTAARVEPGQAVLEVRVRKEHLDAAKEALRVGASKLPLPTRIRVIPLKEGLSAQ</sequence>
<feature type="region of interest" description="Disordered" evidence="5">
    <location>
        <begin position="1"/>
        <end position="20"/>
    </location>
</feature>
<name>G0EET1_PYRF1</name>
<evidence type="ECO:0000256" key="3">
    <source>
        <dbReference type="ARBA" id="ARBA00023274"/>
    </source>
</evidence>
<gene>
    <name evidence="4" type="primary">rpl10e</name>
    <name evidence="6" type="ordered locus">Pyrfu_0173</name>
</gene>
<dbReference type="AlphaFoldDB" id="G0EET1"/>
<dbReference type="Gene3D" id="3.90.1170.10">
    <property type="entry name" value="Ribosomal protein L10e/L16"/>
    <property type="match status" value="1"/>
</dbReference>
<dbReference type="CDD" id="cd01433">
    <property type="entry name" value="Ribosomal_L16_L10e"/>
    <property type="match status" value="1"/>
</dbReference>